<proteinExistence type="predicted"/>
<dbReference type="InterPro" id="IPR029058">
    <property type="entry name" value="AB_hydrolase_fold"/>
</dbReference>
<dbReference type="AlphaFoldDB" id="A0A7S0ZSC2"/>
<dbReference type="InterPro" id="IPR051044">
    <property type="entry name" value="MAG_DAG_Lipase"/>
</dbReference>
<dbReference type="PANTHER" id="PTHR11614">
    <property type="entry name" value="PHOSPHOLIPASE-RELATED"/>
    <property type="match status" value="1"/>
</dbReference>
<evidence type="ECO:0000259" key="1">
    <source>
        <dbReference type="Pfam" id="PF12146"/>
    </source>
</evidence>
<organism evidence="2">
    <name type="scientific">Noctiluca scintillans</name>
    <name type="common">Sea sparkle</name>
    <name type="synonym">Red tide dinoflagellate</name>
    <dbReference type="NCBI Taxonomy" id="2966"/>
    <lineage>
        <taxon>Eukaryota</taxon>
        <taxon>Sar</taxon>
        <taxon>Alveolata</taxon>
        <taxon>Dinophyceae</taxon>
        <taxon>Noctilucales</taxon>
        <taxon>Noctilucaceae</taxon>
        <taxon>Noctiluca</taxon>
    </lineage>
</organism>
<dbReference type="InterPro" id="IPR022742">
    <property type="entry name" value="Hydrolase_4"/>
</dbReference>
<protein>
    <recommendedName>
        <fullName evidence="1">Serine aminopeptidase S33 domain-containing protein</fullName>
    </recommendedName>
</protein>
<dbReference type="EMBL" id="HBFQ01007494">
    <property type="protein sequence ID" value="CAD8830883.1"/>
    <property type="molecule type" value="Transcribed_RNA"/>
</dbReference>
<name>A0A7S0ZSC2_NOCSC</name>
<dbReference type="Pfam" id="PF12146">
    <property type="entry name" value="Hydrolase_4"/>
    <property type="match status" value="1"/>
</dbReference>
<evidence type="ECO:0000313" key="2">
    <source>
        <dbReference type="EMBL" id="CAD8830883.1"/>
    </source>
</evidence>
<reference evidence="2" key="1">
    <citation type="submission" date="2021-01" db="EMBL/GenBank/DDBJ databases">
        <authorList>
            <person name="Corre E."/>
            <person name="Pelletier E."/>
            <person name="Niang G."/>
            <person name="Scheremetjew M."/>
            <person name="Finn R."/>
            <person name="Kale V."/>
            <person name="Holt S."/>
            <person name="Cochrane G."/>
            <person name="Meng A."/>
            <person name="Brown T."/>
            <person name="Cohen L."/>
        </authorList>
    </citation>
    <scope>NUCLEOTIDE SEQUENCE</scope>
</reference>
<accession>A0A7S0ZSC2</accession>
<dbReference type="Gene3D" id="3.40.50.1820">
    <property type="entry name" value="alpha/beta hydrolase"/>
    <property type="match status" value="1"/>
</dbReference>
<dbReference type="SUPFAM" id="SSF53474">
    <property type="entry name" value="alpha/beta-Hydrolases"/>
    <property type="match status" value="1"/>
</dbReference>
<feature type="domain" description="Serine aminopeptidase S33" evidence="1">
    <location>
        <begin position="77"/>
        <end position="289"/>
    </location>
</feature>
<gene>
    <name evidence="2" type="ORF">NSCI0253_LOCUS5229</name>
</gene>
<sequence>MAKHVRLPVVPDDVEFHTDTMANAQGLKLQTYHLYKKASSPLGIVWLCHGYASHFQFDWFLPLGPGKPHEIFEGGAVAGLVDAGYVVGSVDYQSHGRSEGIRGLRGYFEKFDDLPNDTLACVDKLRQDHRFASLPVFAFGVSMGGAVAVRMSQMCPDLFRGVVLYSPMLCLESIRKQKIVCCIKNGHLACLVPCLNACCPEMPLAKGAKTNLFPFHEKEFDEDPLTHKGDIRVRTGIGNVEICKWFMSGGLKKMSTPFVTFHAAKDNYVDPAGSERLMKDASCADKEYVRVGAGLDLDINMWHSLNAEPGREIVFERALTWIKMRSDAPF</sequence>